<feature type="transmembrane region" description="Helical" evidence="2">
    <location>
        <begin position="348"/>
        <end position="370"/>
    </location>
</feature>
<evidence type="ECO:0000256" key="1">
    <source>
        <dbReference type="ARBA" id="ARBA00022737"/>
    </source>
</evidence>
<keyword evidence="2" id="KW-0812">Transmembrane</keyword>
<proteinExistence type="predicted"/>
<protein>
    <recommendedName>
        <fullName evidence="5">Globin family profile domain-containing protein</fullName>
    </recommendedName>
</protein>
<dbReference type="Proteomes" id="UP001189429">
    <property type="component" value="Unassembled WGS sequence"/>
</dbReference>
<dbReference type="InterPro" id="IPR024862">
    <property type="entry name" value="TRPV"/>
</dbReference>
<feature type="transmembrane region" description="Helical" evidence="2">
    <location>
        <begin position="486"/>
        <end position="514"/>
    </location>
</feature>
<keyword evidence="1" id="KW-0677">Repeat</keyword>
<organism evidence="3 4">
    <name type="scientific">Prorocentrum cordatum</name>
    <dbReference type="NCBI Taxonomy" id="2364126"/>
    <lineage>
        <taxon>Eukaryota</taxon>
        <taxon>Sar</taxon>
        <taxon>Alveolata</taxon>
        <taxon>Dinophyceae</taxon>
        <taxon>Prorocentrales</taxon>
        <taxon>Prorocentraceae</taxon>
        <taxon>Prorocentrum</taxon>
    </lineage>
</organism>
<evidence type="ECO:0000256" key="2">
    <source>
        <dbReference type="SAM" id="Phobius"/>
    </source>
</evidence>
<keyword evidence="4" id="KW-1185">Reference proteome</keyword>
<dbReference type="PANTHER" id="PTHR10582">
    <property type="entry name" value="TRANSIENT RECEPTOR POTENTIAL ION CHANNEL PROTEIN"/>
    <property type="match status" value="1"/>
</dbReference>
<evidence type="ECO:0000313" key="3">
    <source>
        <dbReference type="EMBL" id="CAK0807291.1"/>
    </source>
</evidence>
<feature type="transmembrane region" description="Helical" evidence="2">
    <location>
        <begin position="581"/>
        <end position="602"/>
    </location>
</feature>
<dbReference type="EMBL" id="CAUYUJ010003892">
    <property type="protein sequence ID" value="CAK0807291.1"/>
    <property type="molecule type" value="Genomic_DNA"/>
</dbReference>
<sequence>MYRSCMLASLRSLLPKDWDGTHEVAWNWLWDNVERLLKGSLGRPRIWEAALARSLDGMDDGQKFKLRKALYIRFFQTTPQGQEYFKQSDTRLHFIADRIMQMSMELYQDPVKMVDELSGLGLRHVGYAIPPELMNPFVCAFMDELSLKTSDETAIEAARWSLNLICKMLVRTINEGSTLVMKAINANSVKQLRKAISVATRRGRSQSMLNIQVGRHAISPLDWALQSGSLDAARAILEDLLTIRADRERYYYGMEDLFSRHPDIIRRLCKDAPALLPTLLGGLVWRSQQAKEGVRRANYYVKHLVLDSEGGVSKAMEWLCEAKDPKIMIHPVVLKVSSILWNGFVRRLFILSRSWFVMSLIVFMLSQALLPKMPNVQNSRTLRIVVFAGRLLNYTFTMFRLKAQHLGQTFRHLRDRDLTTRLWCFPVPRYLEDFQEIGSLWLLLLLMLMCAHEPMLWCLSSSDVGSDEWPTEFCEESDHVRFRYSLFTAFAMVVHWGMLIDLAVFSTALSAFVLICGQVLSEFSRFLVALTFLIFTFASSISVLEHDYLLMRDIPRSAVALFGITVAIFEDDYRDMSHEPALLCAVLLFVTFTVILLMNLLIAQLNTTYVRIYQDTVGWALINRASTIVEVLSTVSMTKWTRFVEGLGFDEKLEFNEGDVGLPGGVVEAEPASMHPVVHESILRFGGSCKGDEPWPESNEMLEELEEDKLDKLEKVIRRTCRKLGTSRAAVGRRAAAEGA</sequence>
<feature type="transmembrane region" description="Helical" evidence="2">
    <location>
        <begin position="526"/>
        <end position="544"/>
    </location>
</feature>
<evidence type="ECO:0000313" key="4">
    <source>
        <dbReference type="Proteomes" id="UP001189429"/>
    </source>
</evidence>
<accession>A0ABN9QPK9</accession>
<keyword evidence="2" id="KW-1133">Transmembrane helix</keyword>
<evidence type="ECO:0008006" key="5">
    <source>
        <dbReference type="Google" id="ProtNLM"/>
    </source>
</evidence>
<dbReference type="InterPro" id="IPR044399">
    <property type="entry name" value="Mb-like_M"/>
</dbReference>
<dbReference type="InterPro" id="IPR009050">
    <property type="entry name" value="Globin-like_sf"/>
</dbReference>
<reference evidence="3" key="1">
    <citation type="submission" date="2023-10" db="EMBL/GenBank/DDBJ databases">
        <authorList>
            <person name="Chen Y."/>
            <person name="Shah S."/>
            <person name="Dougan E. K."/>
            <person name="Thang M."/>
            <person name="Chan C."/>
        </authorList>
    </citation>
    <scope>NUCLEOTIDE SEQUENCE [LARGE SCALE GENOMIC DNA]</scope>
</reference>
<feature type="transmembrane region" description="Helical" evidence="2">
    <location>
        <begin position="439"/>
        <end position="457"/>
    </location>
</feature>
<comment type="caution">
    <text evidence="3">The sequence shown here is derived from an EMBL/GenBank/DDBJ whole genome shotgun (WGS) entry which is preliminary data.</text>
</comment>
<dbReference type="Gene3D" id="1.10.490.10">
    <property type="entry name" value="Globins"/>
    <property type="match status" value="1"/>
</dbReference>
<dbReference type="CDD" id="cd01040">
    <property type="entry name" value="Mb-like"/>
    <property type="match status" value="1"/>
</dbReference>
<gene>
    <name evidence="3" type="ORF">PCOR1329_LOCUS13213</name>
</gene>
<keyword evidence="2" id="KW-0472">Membrane</keyword>
<dbReference type="SUPFAM" id="SSF46458">
    <property type="entry name" value="Globin-like"/>
    <property type="match status" value="1"/>
</dbReference>
<name>A0ABN9QPK9_9DINO</name>
<dbReference type="PANTHER" id="PTHR10582:SF2">
    <property type="entry name" value="INACTIVE"/>
    <property type="match status" value="1"/>
</dbReference>
<dbReference type="InterPro" id="IPR012292">
    <property type="entry name" value="Globin/Proto"/>
</dbReference>